<sequence length="666" mass="75542">MTADDVLLYKVIKYGKLIKKKERISHVLSRLNEVEMTLDILSATNIGRYVNRLCDDPKYGREASRIIEKWKEVARQSGVRGGEEDGSSEGDEPVEDSSPTCRMGLLNGIHDVEARAHDDAVRSQDQRHRSDSRKNDSEMRDRERHRSRHVDSSTHHRSESARDGTNQKRSRSDSQQQDEQWRRRHRHGSGRGGTSMEDSEPVTVAEQRHRRYDDYDRKRKRRCLEEDIPRKRKSSIDPRSTGSDDDGHTDSECKSLGSDKSVALEQSGKGEHEDSSDDQRHYSDSPERSVQDFNTVDGFRTDGEDVEEVGDEKNNSSPSNRYGGLTQTSSRSEKLRKGYSPAEERASTSSKAQSSSTSKSRSRKSAERNKNATAFDAILQSADMPPVKSRKSRDPHWKWAEMPLLNNYQPFPQTLRAVKETPAPPQDDFNPENMFKPRNERGKVFAGRRKFTAVSIPSLFSLCLRVLSNNIRVLYYAEYINYDVLKPILEKCNAETLAHIESKHHYLEEDSSDLWQRIVTKKYPGAEPDDSDSWKDLYSCLEKERERKLKQLSQRIGKHHQADSAKAPRKAILADAAAPSYVRRRQIQNGTGITKPLPSAIEVSSARRKIFETGGCKDALAALPKAVVNKNSTVGAKMDRGGAKKGPAKKGALMIKTMKMLNMKRK</sequence>
<dbReference type="GO" id="GO:0006368">
    <property type="term" value="P:transcription elongation by RNA polymerase II"/>
    <property type="evidence" value="ECO:0007669"/>
    <property type="project" value="InterPro"/>
</dbReference>
<proteinExistence type="predicted"/>
<dbReference type="PANTHER" id="PTHR15141">
    <property type="entry name" value="TRANSCRIPTION ELONGATION FACTOR B POLYPEPTIDE 3"/>
    <property type="match status" value="1"/>
</dbReference>
<organism evidence="6 7">
    <name type="scientific">Trichostrongylus colubriformis</name>
    <name type="common">Black scour worm</name>
    <dbReference type="NCBI Taxonomy" id="6319"/>
    <lineage>
        <taxon>Eukaryota</taxon>
        <taxon>Metazoa</taxon>
        <taxon>Ecdysozoa</taxon>
        <taxon>Nematoda</taxon>
        <taxon>Chromadorea</taxon>
        <taxon>Rhabditida</taxon>
        <taxon>Rhabditina</taxon>
        <taxon>Rhabditomorpha</taxon>
        <taxon>Strongyloidea</taxon>
        <taxon>Trichostrongylidae</taxon>
        <taxon>Trichostrongylus</taxon>
    </lineage>
</organism>
<feature type="region of interest" description="Disordered" evidence="4">
    <location>
        <begin position="117"/>
        <end position="374"/>
    </location>
</feature>
<dbReference type="AlphaFoldDB" id="A0AAN8IBZ0"/>
<feature type="compositionally biased region" description="Basic and acidic residues" evidence="4">
    <location>
        <begin position="331"/>
        <end position="346"/>
    </location>
</feature>
<dbReference type="EMBL" id="WIXE01021108">
    <property type="protein sequence ID" value="KAK5968684.1"/>
    <property type="molecule type" value="Genomic_DNA"/>
</dbReference>
<evidence type="ECO:0000313" key="7">
    <source>
        <dbReference type="Proteomes" id="UP001331761"/>
    </source>
</evidence>
<feature type="region of interest" description="Disordered" evidence="4">
    <location>
        <begin position="73"/>
        <end position="104"/>
    </location>
</feature>
<dbReference type="SMART" id="SM00509">
    <property type="entry name" value="TFS2N"/>
    <property type="match status" value="1"/>
</dbReference>
<dbReference type="InterPro" id="IPR035441">
    <property type="entry name" value="TFIIS/LEDGF_dom_sf"/>
</dbReference>
<dbReference type="PANTHER" id="PTHR15141:SF76">
    <property type="entry name" value="TRANSCRIPTION ELONGATION FACTOR B POLYPEPTIDE 3"/>
    <property type="match status" value="1"/>
</dbReference>
<dbReference type="PROSITE" id="PS51319">
    <property type="entry name" value="TFIIS_N"/>
    <property type="match status" value="1"/>
</dbReference>
<evidence type="ECO:0000256" key="2">
    <source>
        <dbReference type="ARBA" id="ARBA00023242"/>
    </source>
</evidence>
<feature type="domain" description="TFIIS N-terminal" evidence="5">
    <location>
        <begin position="1"/>
        <end position="77"/>
    </location>
</feature>
<feature type="compositionally biased region" description="Acidic residues" evidence="4">
    <location>
        <begin position="84"/>
        <end position="95"/>
    </location>
</feature>
<protein>
    <submittedName>
        <fullName evidence="6">RNA polymerase II transcription factor SIII subunit A</fullName>
    </submittedName>
</protein>
<dbReference type="InterPro" id="IPR051870">
    <property type="entry name" value="Elongin-A_domain"/>
</dbReference>
<gene>
    <name evidence="6" type="ORF">GCK32_000288</name>
</gene>
<dbReference type="Pfam" id="PF06881">
    <property type="entry name" value="Elongin_A"/>
    <property type="match status" value="1"/>
</dbReference>
<dbReference type="InterPro" id="IPR010684">
    <property type="entry name" value="RNA_pol_II_trans_fac_SIII_A"/>
</dbReference>
<evidence type="ECO:0000259" key="5">
    <source>
        <dbReference type="PROSITE" id="PS51319"/>
    </source>
</evidence>
<feature type="compositionally biased region" description="Basic and acidic residues" evidence="4">
    <location>
        <begin position="211"/>
        <end position="229"/>
    </location>
</feature>
<keyword evidence="7" id="KW-1185">Reference proteome</keyword>
<keyword evidence="2 3" id="KW-0539">Nucleus</keyword>
<accession>A0AAN8IBZ0</accession>
<dbReference type="Gene3D" id="1.20.930.10">
    <property type="entry name" value="Conserved domain common to transcription factors TFIIS, elongin A, CRSP70"/>
    <property type="match status" value="1"/>
</dbReference>
<dbReference type="InterPro" id="IPR017923">
    <property type="entry name" value="TFIIS_N"/>
</dbReference>
<feature type="compositionally biased region" description="Low complexity" evidence="4">
    <location>
        <begin position="347"/>
        <end position="359"/>
    </location>
</feature>
<dbReference type="InterPro" id="IPR003617">
    <property type="entry name" value="TFIIS/CRSP70_N_sub"/>
</dbReference>
<dbReference type="SUPFAM" id="SSF47676">
    <property type="entry name" value="Conserved domain common to transcription factors TFIIS, elongin A, CRSP70"/>
    <property type="match status" value="1"/>
</dbReference>
<comment type="subcellular location">
    <subcellularLocation>
        <location evidence="1 3">Nucleus</location>
    </subcellularLocation>
</comment>
<feature type="compositionally biased region" description="Polar residues" evidence="4">
    <location>
        <begin position="315"/>
        <end position="330"/>
    </location>
</feature>
<dbReference type="Proteomes" id="UP001331761">
    <property type="component" value="Unassembled WGS sequence"/>
</dbReference>
<reference evidence="6 7" key="1">
    <citation type="submission" date="2019-10" db="EMBL/GenBank/DDBJ databases">
        <title>Assembly and Annotation for the nematode Trichostrongylus colubriformis.</title>
        <authorList>
            <person name="Martin J."/>
        </authorList>
    </citation>
    <scope>NUCLEOTIDE SEQUENCE [LARGE SCALE GENOMIC DNA]</scope>
    <source>
        <strain evidence="6">G859</strain>
        <tissue evidence="6">Whole worm</tissue>
    </source>
</reference>
<dbReference type="Pfam" id="PF08711">
    <property type="entry name" value="Med26"/>
    <property type="match status" value="1"/>
</dbReference>
<evidence type="ECO:0000256" key="1">
    <source>
        <dbReference type="ARBA" id="ARBA00004123"/>
    </source>
</evidence>
<evidence type="ECO:0000256" key="4">
    <source>
        <dbReference type="SAM" id="MobiDB-lite"/>
    </source>
</evidence>
<comment type="caution">
    <text evidence="6">The sequence shown here is derived from an EMBL/GenBank/DDBJ whole genome shotgun (WGS) entry which is preliminary data.</text>
</comment>
<feature type="compositionally biased region" description="Basic and acidic residues" evidence="4">
    <location>
        <begin position="268"/>
        <end position="290"/>
    </location>
</feature>
<dbReference type="Gene3D" id="6.10.250.3180">
    <property type="match status" value="1"/>
</dbReference>
<dbReference type="GO" id="GO:0070449">
    <property type="term" value="C:elongin complex"/>
    <property type="evidence" value="ECO:0007669"/>
    <property type="project" value="InterPro"/>
</dbReference>
<evidence type="ECO:0000313" key="6">
    <source>
        <dbReference type="EMBL" id="KAK5968684.1"/>
    </source>
</evidence>
<name>A0AAN8IBZ0_TRICO</name>
<evidence type="ECO:0000256" key="3">
    <source>
        <dbReference type="PROSITE-ProRule" id="PRU00649"/>
    </source>
</evidence>
<feature type="compositionally biased region" description="Basic and acidic residues" evidence="4">
    <location>
        <begin position="117"/>
        <end position="172"/>
    </location>
</feature>